<dbReference type="HOGENOM" id="CLU_2661604_0_0_1"/>
<evidence type="ECO:0000313" key="1">
    <source>
        <dbReference type="EnsemblMetazoa" id="MESCA007942-PA"/>
    </source>
</evidence>
<dbReference type="Proteomes" id="UP000015102">
    <property type="component" value="Unassembled WGS sequence"/>
</dbReference>
<dbReference type="EnsemblMetazoa" id="MESCA007942-RA">
    <property type="protein sequence ID" value="MESCA007942-PA"/>
    <property type="gene ID" value="MESCA007942"/>
</dbReference>
<sequence length="76" mass="8321">MAAEESEEMSDILMDRHFPELIPAEELPMKVTYVIAAVCVAVMAEPAVSQGVRTTTATKPGRFLSLPNADKCARRK</sequence>
<keyword evidence="2" id="KW-1185">Reference proteome</keyword>
<accession>T1GVX4</accession>
<dbReference type="EMBL" id="CAQQ02393152">
    <property type="status" value="NOT_ANNOTATED_CDS"/>
    <property type="molecule type" value="Genomic_DNA"/>
</dbReference>
<reference evidence="1" key="2">
    <citation type="submission" date="2015-06" db="UniProtKB">
        <authorList>
            <consortium name="EnsemblMetazoa"/>
        </authorList>
    </citation>
    <scope>IDENTIFICATION</scope>
</reference>
<name>T1GVX4_MEGSC</name>
<protein>
    <submittedName>
        <fullName evidence="1">Uncharacterized protein</fullName>
    </submittedName>
</protein>
<proteinExistence type="predicted"/>
<organism evidence="1 2">
    <name type="scientific">Megaselia scalaris</name>
    <name type="common">Humpbacked fly</name>
    <name type="synonym">Phora scalaris</name>
    <dbReference type="NCBI Taxonomy" id="36166"/>
    <lineage>
        <taxon>Eukaryota</taxon>
        <taxon>Metazoa</taxon>
        <taxon>Ecdysozoa</taxon>
        <taxon>Arthropoda</taxon>
        <taxon>Hexapoda</taxon>
        <taxon>Insecta</taxon>
        <taxon>Pterygota</taxon>
        <taxon>Neoptera</taxon>
        <taxon>Endopterygota</taxon>
        <taxon>Diptera</taxon>
        <taxon>Brachycera</taxon>
        <taxon>Muscomorpha</taxon>
        <taxon>Platypezoidea</taxon>
        <taxon>Phoridae</taxon>
        <taxon>Megaseliini</taxon>
        <taxon>Megaselia</taxon>
    </lineage>
</organism>
<evidence type="ECO:0000313" key="2">
    <source>
        <dbReference type="Proteomes" id="UP000015102"/>
    </source>
</evidence>
<reference evidence="2" key="1">
    <citation type="submission" date="2013-02" db="EMBL/GenBank/DDBJ databases">
        <authorList>
            <person name="Hughes D."/>
        </authorList>
    </citation>
    <scope>NUCLEOTIDE SEQUENCE</scope>
    <source>
        <strain>Durham</strain>
        <strain evidence="2">NC isolate 2 -- Noor lab</strain>
    </source>
</reference>
<dbReference type="AlphaFoldDB" id="T1GVX4"/>